<proteinExistence type="predicted"/>
<dbReference type="AlphaFoldDB" id="A0ABD6EB99"/>
<name>A0ABD6EB99_9BILA</name>
<evidence type="ECO:0000313" key="1">
    <source>
        <dbReference type="EMBL" id="MFH4975414.1"/>
    </source>
</evidence>
<accession>A0ABD6EB99</accession>
<reference evidence="1 2" key="1">
    <citation type="submission" date="2024-08" db="EMBL/GenBank/DDBJ databases">
        <title>Gnathostoma spinigerum genome.</title>
        <authorList>
            <person name="Gonzalez-Bertolin B."/>
            <person name="Monzon S."/>
            <person name="Zaballos A."/>
            <person name="Jimenez P."/>
            <person name="Dekumyoy P."/>
            <person name="Varona S."/>
            <person name="Cuesta I."/>
            <person name="Sumanam S."/>
            <person name="Adisakwattana P."/>
            <person name="Gasser R.B."/>
            <person name="Hernandez-Gonzalez A."/>
            <person name="Young N.D."/>
            <person name="Perteguer M.J."/>
        </authorList>
    </citation>
    <scope>NUCLEOTIDE SEQUENCE [LARGE SCALE GENOMIC DNA]</scope>
    <source>
        <strain evidence="1">AL3</strain>
        <tissue evidence="1">Liver</tissue>
    </source>
</reference>
<dbReference type="EMBL" id="JBGFUD010000892">
    <property type="protein sequence ID" value="MFH4975414.1"/>
    <property type="molecule type" value="Genomic_DNA"/>
</dbReference>
<protein>
    <submittedName>
        <fullName evidence="1">Uncharacterized protein</fullName>
    </submittedName>
</protein>
<keyword evidence="2" id="KW-1185">Reference proteome</keyword>
<dbReference type="Proteomes" id="UP001608902">
    <property type="component" value="Unassembled WGS sequence"/>
</dbReference>
<evidence type="ECO:0000313" key="2">
    <source>
        <dbReference type="Proteomes" id="UP001608902"/>
    </source>
</evidence>
<comment type="caution">
    <text evidence="1">The sequence shown here is derived from an EMBL/GenBank/DDBJ whole genome shotgun (WGS) entry which is preliminary data.</text>
</comment>
<sequence length="71" mass="8327">MYQTTFPIPKYDTANVPYDLFVGVVTCIRPILCRYSLPMVHVVPFQPTWLFYDCGLESLHGNWYKTLLHCL</sequence>
<organism evidence="1 2">
    <name type="scientific">Gnathostoma spinigerum</name>
    <dbReference type="NCBI Taxonomy" id="75299"/>
    <lineage>
        <taxon>Eukaryota</taxon>
        <taxon>Metazoa</taxon>
        <taxon>Ecdysozoa</taxon>
        <taxon>Nematoda</taxon>
        <taxon>Chromadorea</taxon>
        <taxon>Rhabditida</taxon>
        <taxon>Spirurina</taxon>
        <taxon>Gnathostomatomorpha</taxon>
        <taxon>Gnathostomatoidea</taxon>
        <taxon>Gnathostomatidae</taxon>
        <taxon>Gnathostoma</taxon>
    </lineage>
</organism>
<gene>
    <name evidence="1" type="ORF">AB6A40_002123</name>
</gene>